<feature type="transmembrane region" description="Helical" evidence="6">
    <location>
        <begin position="51"/>
        <end position="77"/>
    </location>
</feature>
<keyword evidence="5 6" id="KW-0472">Membrane</keyword>
<comment type="caution">
    <text evidence="7">The sequence shown here is derived from an EMBL/GenBank/DDBJ whole genome shotgun (WGS) entry which is preliminary data.</text>
</comment>
<organism evidence="7 8">
    <name type="scientific">Thalassovita aquimarina</name>
    <dbReference type="NCBI Taxonomy" id="2785917"/>
    <lineage>
        <taxon>Bacteria</taxon>
        <taxon>Pseudomonadati</taxon>
        <taxon>Pseudomonadota</taxon>
        <taxon>Alphaproteobacteria</taxon>
        <taxon>Rhodobacterales</taxon>
        <taxon>Roseobacteraceae</taxon>
        <taxon>Thalassovita</taxon>
    </lineage>
</organism>
<keyword evidence="2" id="KW-1003">Cell membrane</keyword>
<protein>
    <submittedName>
        <fullName evidence="7">Na/Pi cotransporter family protein</fullName>
    </submittedName>
</protein>
<feature type="transmembrane region" description="Helical" evidence="6">
    <location>
        <begin position="179"/>
        <end position="209"/>
    </location>
</feature>
<feature type="transmembrane region" description="Helical" evidence="6">
    <location>
        <begin position="83"/>
        <end position="103"/>
    </location>
</feature>
<dbReference type="EMBL" id="JADMKU010000001">
    <property type="protein sequence ID" value="MBR9649562.1"/>
    <property type="molecule type" value="Genomic_DNA"/>
</dbReference>
<feature type="transmembrane region" description="Helical" evidence="6">
    <location>
        <begin position="215"/>
        <end position="236"/>
    </location>
</feature>
<evidence type="ECO:0000256" key="6">
    <source>
        <dbReference type="SAM" id="Phobius"/>
    </source>
</evidence>
<dbReference type="Pfam" id="PF02690">
    <property type="entry name" value="Na_Pi_cotrans"/>
    <property type="match status" value="2"/>
</dbReference>
<dbReference type="InterPro" id="IPR003841">
    <property type="entry name" value="Na/Pi_transpt"/>
</dbReference>
<evidence type="ECO:0000313" key="7">
    <source>
        <dbReference type="EMBL" id="MBR9649562.1"/>
    </source>
</evidence>
<dbReference type="RefSeq" id="WP_212699074.1">
    <property type="nucleotide sequence ID" value="NZ_JADMKU010000001.1"/>
</dbReference>
<accession>A0ABS5HKM2</accession>
<dbReference type="PANTHER" id="PTHR10010:SF46">
    <property type="entry name" value="SODIUM-DEPENDENT PHOSPHATE TRANSPORT PROTEIN 2B"/>
    <property type="match status" value="1"/>
</dbReference>
<feature type="transmembrane region" description="Helical" evidence="6">
    <location>
        <begin position="6"/>
        <end position="30"/>
    </location>
</feature>
<evidence type="ECO:0000313" key="8">
    <source>
        <dbReference type="Proteomes" id="UP001195941"/>
    </source>
</evidence>
<keyword evidence="4 6" id="KW-1133">Transmembrane helix</keyword>
<dbReference type="PANTHER" id="PTHR10010">
    <property type="entry name" value="SOLUTE CARRIER FAMILY 34 SODIUM PHOSPHATE , MEMBER 2-RELATED"/>
    <property type="match status" value="1"/>
</dbReference>
<evidence type="ECO:0000256" key="5">
    <source>
        <dbReference type="ARBA" id="ARBA00023136"/>
    </source>
</evidence>
<sequence>MQAESVQALGGLGLFLVGMHMLTEGLRGLAGERLRSILQKSTDTPLKGATAGALTTAMVQSSSATTVATVGFVAAGLMTFQQALGVVFGANIGTTITGWLVAIVGFKLDLGLVLMPVVLGGALLQLFAPNPWKQAGWALAGFGVLFIGIDALKDGMVAFRGIVTPDSFPADTLAGRLKLVVLGAVLTVITQSSSAGVASALAALAVGAITFPQAAALVIGMNVGTTFTAMIATLGGGTASRRTGVSHLIFNLLTGCMAFALLWPIGWAMQRPWGVAMAADPQMALVAFHTFFNFLGVAAVLGVTSQFSRLIIWIVPDRGTPMTRNLGRQLLTDPAAALDAANAATHRITAELMTHLGRNLKQPGVEIRSDVLTEISAATREAQSFVQAISTENGTAEQDNQQALIHIFDHLDRLRHRAMQRERIATAVQEASLQDRGLKLGALMRSFAQEEDISRFASEANALRRDFRDFRERYRAEQIRLVASHSREPQNLTLLLDSARWLQRSAYHVWRIADLLRAIETEQQPRSVDDLLAEEND</sequence>
<dbReference type="NCBIfam" id="NF037997">
    <property type="entry name" value="Na_Pi_symport"/>
    <property type="match status" value="1"/>
</dbReference>
<feature type="transmembrane region" description="Helical" evidence="6">
    <location>
        <begin position="248"/>
        <end position="269"/>
    </location>
</feature>
<comment type="subcellular location">
    <subcellularLocation>
        <location evidence="1">Cell membrane</location>
        <topology evidence="1">Multi-pass membrane protein</topology>
    </subcellularLocation>
</comment>
<keyword evidence="8" id="KW-1185">Reference proteome</keyword>
<evidence type="ECO:0000256" key="2">
    <source>
        <dbReference type="ARBA" id="ARBA00022475"/>
    </source>
</evidence>
<dbReference type="Proteomes" id="UP001195941">
    <property type="component" value="Unassembled WGS sequence"/>
</dbReference>
<name>A0ABS5HKM2_9RHOB</name>
<reference evidence="7 8" key="1">
    <citation type="journal article" date="2021" name="Arch. Microbiol.">
        <title>Thalassobius aquimarinus sp. nov., isolated from the Sea of Japan seashore.</title>
        <authorList>
            <person name="Kurilenko V.V."/>
            <person name="Romanenko L.A."/>
            <person name="Chernysheva N.Y."/>
            <person name="Velansky P.V."/>
            <person name="Tekutyeva L.A."/>
            <person name="Isaeva M.P."/>
            <person name="Mikhailov V.V."/>
        </authorList>
    </citation>
    <scope>NUCLEOTIDE SEQUENCE [LARGE SCALE GENOMIC DNA]</scope>
    <source>
        <strain evidence="7 8">KMM 8518</strain>
    </source>
</reference>
<proteinExistence type="predicted"/>
<feature type="transmembrane region" description="Helical" evidence="6">
    <location>
        <begin position="134"/>
        <end position="152"/>
    </location>
</feature>
<evidence type="ECO:0000256" key="4">
    <source>
        <dbReference type="ARBA" id="ARBA00022989"/>
    </source>
</evidence>
<evidence type="ECO:0000256" key="1">
    <source>
        <dbReference type="ARBA" id="ARBA00004651"/>
    </source>
</evidence>
<gene>
    <name evidence="7" type="ORF">IT775_00300</name>
</gene>
<evidence type="ECO:0000256" key="3">
    <source>
        <dbReference type="ARBA" id="ARBA00022692"/>
    </source>
</evidence>
<feature type="transmembrane region" description="Helical" evidence="6">
    <location>
        <begin position="281"/>
        <end position="303"/>
    </location>
</feature>
<keyword evidence="3 6" id="KW-0812">Transmembrane</keyword>